<evidence type="ECO:0000313" key="1">
    <source>
        <dbReference type="EMBL" id="CAH2293009.1"/>
    </source>
</evidence>
<reference evidence="1" key="1">
    <citation type="submission" date="2022-03" db="EMBL/GenBank/DDBJ databases">
        <authorList>
            <person name="Alioto T."/>
            <person name="Alioto T."/>
            <person name="Gomez Garrido J."/>
        </authorList>
    </citation>
    <scope>NUCLEOTIDE SEQUENCE</scope>
</reference>
<name>A0AAD1W8Q7_PELCU</name>
<accession>A0AAD1W8Q7</accession>
<organism evidence="1 2">
    <name type="scientific">Pelobates cultripes</name>
    <name type="common">Western spadefoot toad</name>
    <dbReference type="NCBI Taxonomy" id="61616"/>
    <lineage>
        <taxon>Eukaryota</taxon>
        <taxon>Metazoa</taxon>
        <taxon>Chordata</taxon>
        <taxon>Craniata</taxon>
        <taxon>Vertebrata</taxon>
        <taxon>Euteleostomi</taxon>
        <taxon>Amphibia</taxon>
        <taxon>Batrachia</taxon>
        <taxon>Anura</taxon>
        <taxon>Pelobatoidea</taxon>
        <taxon>Pelobatidae</taxon>
        <taxon>Pelobates</taxon>
    </lineage>
</organism>
<evidence type="ECO:0000313" key="2">
    <source>
        <dbReference type="Proteomes" id="UP001295444"/>
    </source>
</evidence>
<proteinExistence type="predicted"/>
<gene>
    <name evidence="1" type="ORF">PECUL_23A015161</name>
</gene>
<dbReference type="EMBL" id="OW240916">
    <property type="protein sequence ID" value="CAH2293009.1"/>
    <property type="molecule type" value="Genomic_DNA"/>
</dbReference>
<keyword evidence="2" id="KW-1185">Reference proteome</keyword>
<protein>
    <submittedName>
        <fullName evidence="1">Uncharacterized protein</fullName>
    </submittedName>
</protein>
<sequence>MAAERKATPDYQPVGTEAGPVTIQARVSLPANVWTGKPEALLQNAGLCFAPSGHRLSWAI</sequence>
<dbReference type="AlphaFoldDB" id="A0AAD1W8Q7"/>
<dbReference type="Proteomes" id="UP001295444">
    <property type="component" value="Chromosome 05"/>
</dbReference>